<dbReference type="EMBL" id="JOKQ01000004">
    <property type="protein sequence ID" value="KHN69983.1"/>
    <property type="molecule type" value="Genomic_DNA"/>
</dbReference>
<dbReference type="AlphaFoldDB" id="A0A0B2UKT9"/>
<evidence type="ECO:0000313" key="1">
    <source>
        <dbReference type="EMBL" id="KHN69983.1"/>
    </source>
</evidence>
<dbReference type="HOGENOM" id="CLU_1090000_0_0_1"/>
<reference evidence="1 2" key="1">
    <citation type="journal article" date="2014" name="MBio">
        <title>The Ordospora colligata genome; evolution of extreme reduction in microsporidia and host-to-parasite horizontal gene transfer.</title>
        <authorList>
            <person name="Pombert J.-F."/>
            <person name="Haag K.L."/>
            <person name="Beidas S."/>
            <person name="Ebert D."/>
            <person name="Keeling P.J."/>
        </authorList>
    </citation>
    <scope>NUCLEOTIDE SEQUENCE [LARGE SCALE GENOMIC DNA]</scope>
    <source>
        <strain evidence="1 2">OC4</strain>
    </source>
</reference>
<protein>
    <submittedName>
        <fullName evidence="1">Uncharacterized protein</fullName>
    </submittedName>
</protein>
<dbReference type="Proteomes" id="UP000031056">
    <property type="component" value="Unassembled WGS sequence"/>
</dbReference>
<organism evidence="1 2">
    <name type="scientific">Ordospora colligata OC4</name>
    <dbReference type="NCBI Taxonomy" id="1354746"/>
    <lineage>
        <taxon>Eukaryota</taxon>
        <taxon>Fungi</taxon>
        <taxon>Fungi incertae sedis</taxon>
        <taxon>Microsporidia</taxon>
        <taxon>Ordosporidae</taxon>
        <taxon>Ordospora</taxon>
    </lineage>
</organism>
<evidence type="ECO:0000313" key="2">
    <source>
        <dbReference type="Proteomes" id="UP000031056"/>
    </source>
</evidence>
<proteinExistence type="predicted"/>
<name>A0A0B2UKT9_9MICR</name>
<keyword evidence="2" id="KW-1185">Reference proteome</keyword>
<comment type="caution">
    <text evidence="1">The sequence shown here is derived from an EMBL/GenBank/DDBJ whole genome shotgun (WGS) entry which is preliminary data.</text>
</comment>
<dbReference type="OrthoDB" id="2191689at2759"/>
<dbReference type="RefSeq" id="XP_014564025.1">
    <property type="nucleotide sequence ID" value="XM_014708539.1"/>
</dbReference>
<dbReference type="GeneID" id="26261619"/>
<gene>
    <name evidence="1" type="ORF">M896_041810</name>
</gene>
<accession>A0A0B2UKT9</accession>
<dbReference type="InParanoid" id="A0A0B2UKT9"/>
<dbReference type="VEuPathDB" id="MicrosporidiaDB:M896_041810"/>
<sequence>MEDCTHQDTYNGVCKICGLCIEDTDYVSSYTPCRFIIPTKFKYFVINRIGRYERCAESLLGILNVSEYSEQVKQLLKSKEFVRRINPNSKVLGAIYYVLKMNDYPISYHDLQPYMLQHMIYVKRVVLKDFEYINMSIEYLTAIFNRTKEFYCRGRTQNDLKQQEAFKDSDLDGFIRICTRNRRTNPYLLCMAYFIRNKSIQTSYNQFGLKVLIEITQLRAIVKTVKNIIKAESLEDLTDVKIRRKFIKKNAKEYFMNWILRKR</sequence>